<evidence type="ECO:0000313" key="4">
    <source>
        <dbReference type="Proteomes" id="UP000250140"/>
    </source>
</evidence>
<proteinExistence type="predicted"/>
<feature type="compositionally biased region" description="Basic and acidic residues" evidence="1">
    <location>
        <begin position="191"/>
        <end position="229"/>
    </location>
</feature>
<dbReference type="GO" id="GO:0005634">
    <property type="term" value="C:nucleus"/>
    <property type="evidence" value="ECO:0007669"/>
    <property type="project" value="TreeGrafter"/>
</dbReference>
<protein>
    <submittedName>
        <fullName evidence="3">DnaJ domain-containing protein</fullName>
    </submittedName>
</protein>
<dbReference type="GO" id="GO:0005737">
    <property type="term" value="C:cytoplasm"/>
    <property type="evidence" value="ECO:0007669"/>
    <property type="project" value="TreeGrafter"/>
</dbReference>
<dbReference type="InterPro" id="IPR018253">
    <property type="entry name" value="DnaJ_domain_CS"/>
</dbReference>
<evidence type="ECO:0000259" key="2">
    <source>
        <dbReference type="PROSITE" id="PS50076"/>
    </source>
</evidence>
<gene>
    <name evidence="3" type="ORF">AOQ84DRAFT_326813</name>
</gene>
<dbReference type="EMBL" id="KV750877">
    <property type="protein sequence ID" value="OCL02827.1"/>
    <property type="molecule type" value="Genomic_DNA"/>
</dbReference>
<evidence type="ECO:0000256" key="1">
    <source>
        <dbReference type="SAM" id="MobiDB-lite"/>
    </source>
</evidence>
<dbReference type="PRINTS" id="PR00625">
    <property type="entry name" value="JDOMAIN"/>
</dbReference>
<accession>A0A8E2EQ40</accession>
<feature type="region of interest" description="Disordered" evidence="1">
    <location>
        <begin position="191"/>
        <end position="238"/>
    </location>
</feature>
<feature type="compositionally biased region" description="Basic residues" evidence="1">
    <location>
        <begin position="310"/>
        <end position="319"/>
    </location>
</feature>
<dbReference type="AlphaFoldDB" id="A0A8E2EQ40"/>
<dbReference type="PROSITE" id="PS50076">
    <property type="entry name" value="DNAJ_2"/>
    <property type="match status" value="1"/>
</dbReference>
<dbReference type="SUPFAM" id="SSF46565">
    <property type="entry name" value="Chaperone J-domain"/>
    <property type="match status" value="1"/>
</dbReference>
<dbReference type="InterPro" id="IPR052594">
    <property type="entry name" value="J_domain-containing_protein"/>
</dbReference>
<feature type="region of interest" description="Disordered" evidence="1">
    <location>
        <begin position="1"/>
        <end position="26"/>
    </location>
</feature>
<reference evidence="3 4" key="1">
    <citation type="journal article" date="2016" name="Nat. Commun.">
        <title>Ectomycorrhizal ecology is imprinted in the genome of the dominant symbiotic fungus Cenococcum geophilum.</title>
        <authorList>
            <consortium name="DOE Joint Genome Institute"/>
            <person name="Peter M."/>
            <person name="Kohler A."/>
            <person name="Ohm R.A."/>
            <person name="Kuo A."/>
            <person name="Krutzmann J."/>
            <person name="Morin E."/>
            <person name="Arend M."/>
            <person name="Barry K.W."/>
            <person name="Binder M."/>
            <person name="Choi C."/>
            <person name="Clum A."/>
            <person name="Copeland A."/>
            <person name="Grisel N."/>
            <person name="Haridas S."/>
            <person name="Kipfer T."/>
            <person name="LaButti K."/>
            <person name="Lindquist E."/>
            <person name="Lipzen A."/>
            <person name="Maire R."/>
            <person name="Meier B."/>
            <person name="Mihaltcheva S."/>
            <person name="Molinier V."/>
            <person name="Murat C."/>
            <person name="Poggeler S."/>
            <person name="Quandt C.A."/>
            <person name="Sperisen C."/>
            <person name="Tritt A."/>
            <person name="Tisserant E."/>
            <person name="Crous P.W."/>
            <person name="Henrissat B."/>
            <person name="Nehls U."/>
            <person name="Egli S."/>
            <person name="Spatafora J.W."/>
            <person name="Grigoriev I.V."/>
            <person name="Martin F.M."/>
        </authorList>
    </citation>
    <scope>NUCLEOTIDE SEQUENCE [LARGE SCALE GENOMIC DNA]</scope>
    <source>
        <strain evidence="3 4">CBS 207.34</strain>
    </source>
</reference>
<dbReference type="Proteomes" id="UP000250140">
    <property type="component" value="Unassembled WGS sequence"/>
</dbReference>
<dbReference type="FunFam" id="1.10.287.110:FF:000110">
    <property type="entry name" value="DnaJ domain protein (AFU_orthologue AFUA_2G13210)"/>
    <property type="match status" value="1"/>
</dbReference>
<dbReference type="InterPro" id="IPR036869">
    <property type="entry name" value="J_dom_sf"/>
</dbReference>
<name>A0A8E2EQ40_9PEZI</name>
<dbReference type="Pfam" id="PF00226">
    <property type="entry name" value="DnaJ"/>
    <property type="match status" value="1"/>
</dbReference>
<dbReference type="InterPro" id="IPR056453">
    <property type="entry name" value="HTH_DNAJC9"/>
</dbReference>
<organism evidence="3 4">
    <name type="scientific">Glonium stellatum</name>
    <dbReference type="NCBI Taxonomy" id="574774"/>
    <lineage>
        <taxon>Eukaryota</taxon>
        <taxon>Fungi</taxon>
        <taxon>Dikarya</taxon>
        <taxon>Ascomycota</taxon>
        <taxon>Pezizomycotina</taxon>
        <taxon>Dothideomycetes</taxon>
        <taxon>Pleosporomycetidae</taxon>
        <taxon>Gloniales</taxon>
        <taxon>Gloniaceae</taxon>
        <taxon>Glonium</taxon>
    </lineage>
</organism>
<dbReference type="InterPro" id="IPR001623">
    <property type="entry name" value="DnaJ_domain"/>
</dbReference>
<feature type="region of interest" description="Disordered" evidence="1">
    <location>
        <begin position="255"/>
        <end position="319"/>
    </location>
</feature>
<dbReference type="PANTHER" id="PTHR44144">
    <property type="entry name" value="DNAJ HOMOLOG SUBFAMILY C MEMBER 9"/>
    <property type="match status" value="1"/>
</dbReference>
<dbReference type="PROSITE" id="PS00636">
    <property type="entry name" value="DNAJ_1"/>
    <property type="match status" value="1"/>
</dbReference>
<dbReference type="Gene3D" id="1.10.287.110">
    <property type="entry name" value="DnaJ domain"/>
    <property type="match status" value="1"/>
</dbReference>
<dbReference type="CDD" id="cd06257">
    <property type="entry name" value="DnaJ"/>
    <property type="match status" value="1"/>
</dbReference>
<dbReference type="SMART" id="SM00271">
    <property type="entry name" value="DnaJ"/>
    <property type="match status" value="1"/>
</dbReference>
<evidence type="ECO:0000313" key="3">
    <source>
        <dbReference type="EMBL" id="OCL02827.1"/>
    </source>
</evidence>
<feature type="domain" description="J" evidence="2">
    <location>
        <begin position="26"/>
        <end position="93"/>
    </location>
</feature>
<keyword evidence="4" id="KW-1185">Reference proteome</keyword>
<dbReference type="GO" id="GO:0031072">
    <property type="term" value="F:heat shock protein binding"/>
    <property type="evidence" value="ECO:0007669"/>
    <property type="project" value="TreeGrafter"/>
</dbReference>
<dbReference type="OrthoDB" id="110024at2759"/>
<dbReference type="PANTHER" id="PTHR44144:SF1">
    <property type="entry name" value="DNAJ HOMOLOG SUBFAMILY C MEMBER 9"/>
    <property type="match status" value="1"/>
</dbReference>
<dbReference type="Pfam" id="PF23302">
    <property type="entry name" value="HTH_DNAJC9"/>
    <property type="match status" value="1"/>
</dbReference>
<sequence length="319" mass="35909">MPRKQKQEEEAGGDEFLNDEPPNTINPYEVLGLDKSATEDQVKAAYRKAALQHHPDKAKEEDKATAHTKFQEIAFAYAILSDTRRRTRYDVTGRTEDSVHLEDDDDFDWISFYRTQFADVITSETISAFKAEYQGSEEEKAALLAAYDAHQGDLNRIYQVVMLSSPLDDEDRFRAILDAAIAAGDVPPHKKYVEESERSRKARMDRARKEARQAEKQLEKMEAEAETKGKKTKAGGGMGDLAALIQQRQKARGGNFFADLEAKYAPKKGRKRSAPEDEPPEEAFQRNAVRGKKAKAAKAAGDAEEEPAGRSRRSKRVRK</sequence>